<reference evidence="4 6" key="2">
    <citation type="submission" date="2018-07" db="EMBL/GenBank/DDBJ databases">
        <title>Draft Genome Assemblies for Five Robust Yarrowia lipolytica Strains Exhibiting High Lipid Production and Pentose Sugar Utilization and Sugar Alcohol Secretion from Undetoxified Lignocellulosic Biomass Hydrolysates.</title>
        <authorList>
            <consortium name="DOE Joint Genome Institute"/>
            <person name="Walker C."/>
            <person name="Ryu S."/>
            <person name="Na H."/>
            <person name="Zane M."/>
            <person name="LaButti K."/>
            <person name="Lipzen A."/>
            <person name="Haridas S."/>
            <person name="Barry K."/>
            <person name="Grigoriev I.V."/>
            <person name="Quarterman J."/>
            <person name="Slininger P."/>
            <person name="Dien B."/>
            <person name="Trinh C.T."/>
        </authorList>
    </citation>
    <scope>NUCLEOTIDE SEQUENCE [LARGE SCALE GENOMIC DNA]</scope>
    <source>
        <strain evidence="4 6">YB392</strain>
    </source>
</reference>
<evidence type="ECO:0000256" key="1">
    <source>
        <dbReference type="ARBA" id="ARBA00006420"/>
    </source>
</evidence>
<dbReference type="AlphaFoldDB" id="A0A1H6Q855"/>
<dbReference type="GO" id="GO:0051536">
    <property type="term" value="F:iron-sulfur cluster binding"/>
    <property type="evidence" value="ECO:0007669"/>
    <property type="project" value="InterPro"/>
</dbReference>
<dbReference type="InterPro" id="IPR034904">
    <property type="entry name" value="FSCA_dom_sf"/>
</dbReference>
<dbReference type="VEuPathDB" id="FungiDB:YALI0_B00264g"/>
<proteinExistence type="inferred from homology"/>
<reference evidence="3 5" key="1">
    <citation type="journal article" date="2016" name="PLoS ONE">
        <title>Sequence Assembly of Yarrowia lipolytica Strain W29/CLIB89 Shows Transposable Element Diversity.</title>
        <authorList>
            <person name="Magnan C."/>
            <person name="Yu J."/>
            <person name="Chang I."/>
            <person name="Jahn E."/>
            <person name="Kanomata Y."/>
            <person name="Wu J."/>
            <person name="Zeller M."/>
            <person name="Oakes M."/>
            <person name="Baldi P."/>
            <person name="Sandmeyer S."/>
        </authorList>
    </citation>
    <scope>NUCLEOTIDE SEQUENCE [LARGE SCALE GENOMIC DNA]</scope>
    <source>
        <strain evidence="3">CLIB89</strain>
        <strain evidence="5">CLIB89(W29)</strain>
    </source>
</reference>
<dbReference type="GeneID" id="2907585"/>
<dbReference type="InterPro" id="IPR036498">
    <property type="entry name" value="Nfu/NifU_N_sf"/>
</dbReference>
<dbReference type="SMART" id="SM00932">
    <property type="entry name" value="Nfu_N"/>
    <property type="match status" value="1"/>
</dbReference>
<gene>
    <name evidence="4" type="ORF">B0I71DRAFT_135928</name>
    <name evidence="3" type="ORF">YALI1_B00242g</name>
</gene>
<dbReference type="GO" id="GO:0016226">
    <property type="term" value="P:iron-sulfur cluster assembly"/>
    <property type="evidence" value="ECO:0007669"/>
    <property type="project" value="InterPro"/>
</dbReference>
<dbReference type="Pfam" id="PF01106">
    <property type="entry name" value="NifU"/>
    <property type="match status" value="1"/>
</dbReference>
<dbReference type="OrthoDB" id="565552at2759"/>
<evidence type="ECO:0000259" key="2">
    <source>
        <dbReference type="SMART" id="SM00932"/>
    </source>
</evidence>
<dbReference type="Gene3D" id="3.30.300.130">
    <property type="entry name" value="Fe-S cluster assembly (FSCA)"/>
    <property type="match status" value="1"/>
</dbReference>
<evidence type="ECO:0000313" key="6">
    <source>
        <dbReference type="Proteomes" id="UP000256601"/>
    </source>
</evidence>
<dbReference type="EMBL" id="KZ859084">
    <property type="protein sequence ID" value="RDW23450.1"/>
    <property type="molecule type" value="Genomic_DNA"/>
</dbReference>
<dbReference type="GO" id="GO:0005739">
    <property type="term" value="C:mitochondrion"/>
    <property type="evidence" value="ECO:0007669"/>
    <property type="project" value="TreeGrafter"/>
</dbReference>
<dbReference type="Proteomes" id="UP000256601">
    <property type="component" value="Unassembled WGS sequence"/>
</dbReference>
<dbReference type="FunFam" id="3.30.1370.70:FF:000001">
    <property type="entry name" value="NifU-like protein 4, mitochondrial"/>
    <property type="match status" value="1"/>
</dbReference>
<dbReference type="InterPro" id="IPR035433">
    <property type="entry name" value="NFU1-like"/>
</dbReference>
<dbReference type="PANTHER" id="PTHR11178">
    <property type="entry name" value="IRON-SULFUR CLUSTER SCAFFOLD PROTEIN NFU-RELATED"/>
    <property type="match status" value="1"/>
</dbReference>
<name>A0A1H6Q855_YARLL</name>
<dbReference type="Gene3D" id="3.30.1370.70">
    <property type="entry name" value="Scaffold protein Nfu/NifU, N-terminal domain"/>
    <property type="match status" value="1"/>
</dbReference>
<dbReference type="Proteomes" id="UP000182444">
    <property type="component" value="Chromosome 1B"/>
</dbReference>
<dbReference type="FunFam" id="3.30.300.130:FF:000001">
    <property type="entry name" value="NFU1 iron-sulfur cluster scaffold"/>
    <property type="match status" value="1"/>
</dbReference>
<dbReference type="Pfam" id="PF08712">
    <property type="entry name" value="Nfu_N"/>
    <property type="match status" value="1"/>
</dbReference>
<sequence>MLRNAVRLMNRAQRPAVRLALTRQFTQPALRPQIAAGKLPSLHRTMFIQTASTPNEDALKFLPSVQILPEGHTVEFTSGREAHSSPLAKKLFGVDGVRSVMFGSDFITVEKAQDTHWNTLKPEVFSILTEHITAGAPIVMEGTTAAEDTAPCDDDSEVVSMIKELIETRIRPAIQEDGGDIAFRGFDEDTGVVHLKLLGACRSCDSSAVTLKNGIESMLMHYVEEVTGVEQFLDPEEKVSLEEFEKLEKRLAEEKGEEVPPSL</sequence>
<protein>
    <submittedName>
        <fullName evidence="4">Scaffold protein Nfu/NifU N terminal-domain-containing protein</fullName>
    </submittedName>
</protein>
<accession>A0A1H6Q855</accession>
<dbReference type="InterPro" id="IPR001075">
    <property type="entry name" value="NIF_FeS_clus_asmbl_NifU_C"/>
</dbReference>
<dbReference type="EMBL" id="CP017554">
    <property type="protein sequence ID" value="AOW00987.1"/>
    <property type="molecule type" value="Genomic_DNA"/>
</dbReference>
<evidence type="ECO:0000313" key="4">
    <source>
        <dbReference type="EMBL" id="RDW23450.1"/>
    </source>
</evidence>
<comment type="similarity">
    <text evidence="1">Belongs to the NifU family.</text>
</comment>
<evidence type="ECO:0000313" key="5">
    <source>
        <dbReference type="Proteomes" id="UP000182444"/>
    </source>
</evidence>
<organism evidence="3 5">
    <name type="scientific">Yarrowia lipolytica</name>
    <name type="common">Candida lipolytica</name>
    <dbReference type="NCBI Taxonomy" id="4952"/>
    <lineage>
        <taxon>Eukaryota</taxon>
        <taxon>Fungi</taxon>
        <taxon>Dikarya</taxon>
        <taxon>Ascomycota</taxon>
        <taxon>Saccharomycotina</taxon>
        <taxon>Dipodascomycetes</taxon>
        <taxon>Dipodascales</taxon>
        <taxon>Dipodascales incertae sedis</taxon>
        <taxon>Yarrowia</taxon>
    </lineage>
</organism>
<dbReference type="InterPro" id="IPR014824">
    <property type="entry name" value="Nfu/NifU_N"/>
</dbReference>
<dbReference type="GO" id="GO:0005506">
    <property type="term" value="F:iron ion binding"/>
    <property type="evidence" value="ECO:0007669"/>
    <property type="project" value="InterPro"/>
</dbReference>
<dbReference type="SUPFAM" id="SSF110836">
    <property type="entry name" value="Hypothetical protein SAV1430"/>
    <property type="match status" value="1"/>
</dbReference>
<dbReference type="PANTHER" id="PTHR11178:SF1">
    <property type="entry name" value="NFU1 IRON-SULFUR CLUSTER SCAFFOLD HOMOLOG, MITOCHONDRIAL"/>
    <property type="match status" value="1"/>
</dbReference>
<dbReference type="KEGG" id="yli:2907585"/>
<feature type="domain" description="Scaffold protein Nfu/NifU N-terminal" evidence="2">
    <location>
        <begin position="48"/>
        <end position="135"/>
    </location>
</feature>
<dbReference type="OMA" id="AIMEHYM"/>
<dbReference type="eggNOG" id="KOG2358">
    <property type="taxonomic scope" value="Eukaryota"/>
</dbReference>
<dbReference type="SUPFAM" id="SSF117916">
    <property type="entry name" value="Fe-S cluster assembly (FSCA) domain-like"/>
    <property type="match status" value="1"/>
</dbReference>
<evidence type="ECO:0000313" key="3">
    <source>
        <dbReference type="EMBL" id="AOW00987.1"/>
    </source>
</evidence>
<dbReference type="RefSeq" id="XP_500339.2">
    <property type="nucleotide sequence ID" value="XM_500339.2"/>
</dbReference>
<dbReference type="PIRSF" id="PIRSF036773">
    <property type="entry name" value="HIRIP5"/>
    <property type="match status" value="1"/>
</dbReference>
<dbReference type="VEuPathDB" id="FungiDB:YALI1_B00242g"/>